<keyword evidence="5 19" id="KW-0732">Signal</keyword>
<protein>
    <recommendedName>
        <fullName evidence="24">Protein kinase domain-containing protein</fullName>
    </recommendedName>
</protein>
<comment type="catalytic activity">
    <reaction evidence="15">
        <text>L-tyrosyl-[protein] + ATP = O-phospho-L-tyrosyl-[protein] + ADP + H(+)</text>
        <dbReference type="Rhea" id="RHEA:10596"/>
        <dbReference type="Rhea" id="RHEA-COMP:10136"/>
        <dbReference type="Rhea" id="RHEA-COMP:20101"/>
        <dbReference type="ChEBI" id="CHEBI:15378"/>
        <dbReference type="ChEBI" id="CHEBI:30616"/>
        <dbReference type="ChEBI" id="CHEBI:46858"/>
        <dbReference type="ChEBI" id="CHEBI:61978"/>
        <dbReference type="ChEBI" id="CHEBI:456216"/>
        <dbReference type="EC" id="2.7.10.1"/>
    </reaction>
</comment>
<dbReference type="InterPro" id="IPR050122">
    <property type="entry name" value="RTK"/>
</dbReference>
<evidence type="ECO:0000313" key="22">
    <source>
        <dbReference type="EMBL" id="PAA77408.1"/>
    </source>
</evidence>
<dbReference type="Proteomes" id="UP000215902">
    <property type="component" value="Unassembled WGS sequence"/>
</dbReference>
<evidence type="ECO:0000256" key="10">
    <source>
        <dbReference type="ARBA" id="ARBA00023136"/>
    </source>
</evidence>
<keyword evidence="3" id="KW-0808">Transferase</keyword>
<evidence type="ECO:0000256" key="2">
    <source>
        <dbReference type="ARBA" id="ARBA00022475"/>
    </source>
</evidence>
<keyword evidence="11" id="KW-0829">Tyrosine-protein kinase</keyword>
<evidence type="ECO:0000256" key="4">
    <source>
        <dbReference type="ARBA" id="ARBA00022692"/>
    </source>
</evidence>
<evidence type="ECO:0000256" key="6">
    <source>
        <dbReference type="ARBA" id="ARBA00022741"/>
    </source>
</evidence>
<feature type="domain" description="Protein kinase" evidence="20">
    <location>
        <begin position="745"/>
        <end position="1024"/>
    </location>
</feature>
<dbReference type="AlphaFoldDB" id="A0A267FUB1"/>
<keyword evidence="13" id="KW-0675">Receptor</keyword>
<feature type="compositionally biased region" description="Gly residues" evidence="17">
    <location>
        <begin position="440"/>
        <end position="451"/>
    </location>
</feature>
<evidence type="ECO:0000313" key="23">
    <source>
        <dbReference type="Proteomes" id="UP000215902"/>
    </source>
</evidence>
<dbReference type="PROSITE" id="PS50022">
    <property type="entry name" value="FA58C_3"/>
    <property type="match status" value="1"/>
</dbReference>
<dbReference type="GO" id="GO:0038062">
    <property type="term" value="F:protein tyrosine kinase collagen receptor activity"/>
    <property type="evidence" value="ECO:0007669"/>
    <property type="project" value="TreeGrafter"/>
</dbReference>
<dbReference type="GO" id="GO:0048468">
    <property type="term" value="P:cell development"/>
    <property type="evidence" value="ECO:0007669"/>
    <property type="project" value="UniProtKB-ARBA"/>
</dbReference>
<evidence type="ECO:0000256" key="13">
    <source>
        <dbReference type="ARBA" id="ARBA00023170"/>
    </source>
</evidence>
<evidence type="ECO:0000259" key="21">
    <source>
        <dbReference type="PROSITE" id="PS50022"/>
    </source>
</evidence>
<evidence type="ECO:0000256" key="15">
    <source>
        <dbReference type="ARBA" id="ARBA00051243"/>
    </source>
</evidence>
<organism evidence="22 23">
    <name type="scientific">Macrostomum lignano</name>
    <dbReference type="NCBI Taxonomy" id="282301"/>
    <lineage>
        <taxon>Eukaryota</taxon>
        <taxon>Metazoa</taxon>
        <taxon>Spiralia</taxon>
        <taxon>Lophotrochozoa</taxon>
        <taxon>Platyhelminthes</taxon>
        <taxon>Rhabditophora</taxon>
        <taxon>Macrostomorpha</taxon>
        <taxon>Macrostomida</taxon>
        <taxon>Macrostomidae</taxon>
        <taxon>Macrostomum</taxon>
    </lineage>
</organism>
<proteinExistence type="predicted"/>
<feature type="domain" description="F5/8 type C" evidence="21">
    <location>
        <begin position="30"/>
        <end position="198"/>
    </location>
</feature>
<dbReference type="GO" id="GO:0051897">
    <property type="term" value="P:positive regulation of phosphatidylinositol 3-kinase/protein kinase B signal transduction"/>
    <property type="evidence" value="ECO:0007669"/>
    <property type="project" value="TreeGrafter"/>
</dbReference>
<feature type="binding site" evidence="16">
    <location>
        <position position="781"/>
    </location>
    <ligand>
        <name>ATP</name>
        <dbReference type="ChEBI" id="CHEBI:30616"/>
    </ligand>
</feature>
<keyword evidence="8 16" id="KW-0067">ATP-binding</keyword>
<evidence type="ECO:0000259" key="20">
    <source>
        <dbReference type="PROSITE" id="PS50011"/>
    </source>
</evidence>
<evidence type="ECO:0000256" key="7">
    <source>
        <dbReference type="ARBA" id="ARBA00022777"/>
    </source>
</evidence>
<keyword evidence="12" id="KW-1015">Disulfide bond</keyword>
<accession>A0A267FUB1</accession>
<dbReference type="InterPro" id="IPR008979">
    <property type="entry name" value="Galactose-bd-like_sf"/>
</dbReference>
<evidence type="ECO:0000256" key="5">
    <source>
        <dbReference type="ARBA" id="ARBA00022729"/>
    </source>
</evidence>
<dbReference type="SUPFAM" id="SSF49785">
    <property type="entry name" value="Galactose-binding domain-like"/>
    <property type="match status" value="1"/>
</dbReference>
<dbReference type="Gene3D" id="2.60.120.1190">
    <property type="match status" value="1"/>
</dbReference>
<evidence type="ECO:0000256" key="17">
    <source>
        <dbReference type="SAM" id="MobiDB-lite"/>
    </source>
</evidence>
<dbReference type="Pfam" id="PF07714">
    <property type="entry name" value="PK_Tyr_Ser-Thr"/>
    <property type="match status" value="1"/>
</dbReference>
<feature type="transmembrane region" description="Helical" evidence="18">
    <location>
        <begin position="461"/>
        <end position="484"/>
    </location>
</feature>
<dbReference type="Gene3D" id="1.10.510.10">
    <property type="entry name" value="Transferase(Phosphotransferase) domain 1"/>
    <property type="match status" value="1"/>
</dbReference>
<evidence type="ECO:0008006" key="24">
    <source>
        <dbReference type="Google" id="ProtNLM"/>
    </source>
</evidence>
<dbReference type="OrthoDB" id="6071166at2759"/>
<gene>
    <name evidence="22" type="ORF">BOX15_Mlig018138g3</name>
</gene>
<keyword evidence="23" id="KW-1185">Reference proteome</keyword>
<keyword evidence="2" id="KW-1003">Cell membrane</keyword>
<dbReference type="PROSITE" id="PS00109">
    <property type="entry name" value="PROTEIN_KINASE_TYR"/>
    <property type="match status" value="1"/>
</dbReference>
<feature type="compositionally biased region" description="Pro residues" evidence="17">
    <location>
        <begin position="372"/>
        <end position="397"/>
    </location>
</feature>
<dbReference type="GO" id="GO:0043235">
    <property type="term" value="C:receptor complex"/>
    <property type="evidence" value="ECO:0007669"/>
    <property type="project" value="TreeGrafter"/>
</dbReference>
<dbReference type="InterPro" id="IPR011009">
    <property type="entry name" value="Kinase-like_dom_sf"/>
</dbReference>
<dbReference type="InterPro" id="IPR001245">
    <property type="entry name" value="Ser-Thr/Tyr_kinase_cat_dom"/>
</dbReference>
<sequence length="1043" mass="113522">MQKRIFGVWLTLQLLLALGSGIRGSTLFSCGGGDMPIRLVGELPTDSFNASSVYAHFNPEGVKVTKTQSEMGWCPGHQLKQNRLDEWISVRFSAVKIFNTLLTQPRLHRSIELGEFTKKLVIQYKRSESEPYKNYSLITLQDGRWRSNLLIKGNGDLKDKRNYVSLRPPLIADRVRVFPVNPDPNEMNVCLKFELFGCPRYQGVLSYSAPVGHGEFSDKFYDGRIGADGRMTGGLGQLTDYISAQTVDDDANSLFVGWNASRLTAGRFVDLEFEFDQVRLFNKLTIDVSNDFLGQNARLFSLVNVSFSVGGRHFNKWLSTRMRRSPEASPVQRVQVMLQKHVGQFVRLRLHFDADSRWMLLSEVQFDSNPVSVPPPPETPPLPPQQPHPPPQQPRPPAGVDDGAAIANNGDLRWLRTPDPPAVTGWGGEASKEHVELRGGDGSGGRGGGGQPQQRDSELTYIVIIVSSLLGALLLMLTVGLLCLRRWRLLRKKAVGGGGGHGSVGRCISMQTHLKGAETTPIHLDFASGRPAVLNGSAFVGVNGGAGGSGGGGGGGGSIGGGSKNLGVYNSLPESDDDEDSDDSLADSVRIVSGCGGGGVGGPADEPLIGAGAGAREYASATLSMLYSPKAHYSATAAMASPYSRTRITTNPLAELTPVARARLSQQQSGYSPHRGYPSPVPPPPSGLLVGLPMATPPPVPRFPSDLNIQGCSGNTVYACPAHLQSAEPAGQDELAGLEVPAASVSLKERLGGGQFGEVRLAEWRPSGSPDSTPPLLVAVKTLRRDAGPQAKQDFRREIRLLARLDDPNVVRVLGVVTRDPKAPQCALVEYMRYGDLHQLLRHRVSPATVEQPGLSYGCLIYLAGQVASGMKYLEAMQVTHRDLACRNCLLGDGFQVKICDFGMSRPIYSSDYCRVDGGRGSALPIRWMSWEAVLQGRFSSRSDVWSFAVTLWEMLTFCREQPFSNLNDEQVVANCQHIWLCDGLAQALPCPPGCQRELYDLMCECWQRDEACRPAFREIHLFLQRKNIGFAPGDDRLLRQLA</sequence>
<dbReference type="InterPro" id="IPR048525">
    <property type="entry name" value="DDR1-2_DS-like"/>
</dbReference>
<evidence type="ECO:0000256" key="1">
    <source>
        <dbReference type="ARBA" id="ARBA00004251"/>
    </source>
</evidence>
<evidence type="ECO:0000256" key="11">
    <source>
        <dbReference type="ARBA" id="ARBA00023137"/>
    </source>
</evidence>
<keyword evidence="9 18" id="KW-1133">Transmembrane helix</keyword>
<keyword evidence="6 16" id="KW-0547">Nucleotide-binding</keyword>
<dbReference type="InterPro" id="IPR017441">
    <property type="entry name" value="Protein_kinase_ATP_BS"/>
</dbReference>
<name>A0A267FUB1_9PLAT</name>
<evidence type="ECO:0000256" key="12">
    <source>
        <dbReference type="ARBA" id="ARBA00023157"/>
    </source>
</evidence>
<keyword evidence="10 18" id="KW-0472">Membrane</keyword>
<dbReference type="Gene3D" id="3.30.200.20">
    <property type="entry name" value="Phosphorylase Kinase, domain 1"/>
    <property type="match status" value="1"/>
</dbReference>
<dbReference type="InterPro" id="IPR000421">
    <property type="entry name" value="FA58C"/>
</dbReference>
<reference evidence="22 23" key="1">
    <citation type="submission" date="2017-06" db="EMBL/GenBank/DDBJ databases">
        <title>A platform for efficient transgenesis in Macrostomum lignano, a flatworm model organism for stem cell research.</title>
        <authorList>
            <person name="Berezikov E."/>
        </authorList>
    </citation>
    <scope>NUCLEOTIDE SEQUENCE [LARGE SCALE GENOMIC DNA]</scope>
    <source>
        <strain evidence="22">DV1</strain>
        <tissue evidence="22">Whole organism</tissue>
    </source>
</reference>
<dbReference type="Gene3D" id="2.60.120.260">
    <property type="entry name" value="Galactose-binding domain-like"/>
    <property type="match status" value="1"/>
</dbReference>
<dbReference type="Pfam" id="PF21114">
    <property type="entry name" value="DDR1-2_DS-like"/>
    <property type="match status" value="1"/>
</dbReference>
<evidence type="ECO:0000256" key="14">
    <source>
        <dbReference type="ARBA" id="ARBA00023180"/>
    </source>
</evidence>
<dbReference type="GO" id="GO:0010976">
    <property type="term" value="P:positive regulation of neuron projection development"/>
    <property type="evidence" value="ECO:0007669"/>
    <property type="project" value="TreeGrafter"/>
</dbReference>
<dbReference type="InterPro" id="IPR008266">
    <property type="entry name" value="Tyr_kinase_AS"/>
</dbReference>
<feature type="signal peptide" evidence="19">
    <location>
        <begin position="1"/>
        <end position="21"/>
    </location>
</feature>
<evidence type="ECO:0000256" key="9">
    <source>
        <dbReference type="ARBA" id="ARBA00022989"/>
    </source>
</evidence>
<dbReference type="SMART" id="SM00219">
    <property type="entry name" value="TyrKc"/>
    <property type="match status" value="1"/>
</dbReference>
<dbReference type="STRING" id="282301.A0A267FUB1"/>
<comment type="subcellular location">
    <subcellularLocation>
        <location evidence="1">Cell membrane</location>
        <topology evidence="1">Single-pass type I membrane protein</topology>
    </subcellularLocation>
</comment>
<evidence type="ECO:0000256" key="16">
    <source>
        <dbReference type="PROSITE-ProRule" id="PRU10141"/>
    </source>
</evidence>
<dbReference type="GO" id="GO:0005886">
    <property type="term" value="C:plasma membrane"/>
    <property type="evidence" value="ECO:0007669"/>
    <property type="project" value="UniProtKB-SubCell"/>
</dbReference>
<dbReference type="PROSITE" id="PS00107">
    <property type="entry name" value="PROTEIN_KINASE_ATP"/>
    <property type="match status" value="1"/>
</dbReference>
<comment type="caution">
    <text evidence="22">The sequence shown here is derived from an EMBL/GenBank/DDBJ whole genome shotgun (WGS) entry which is preliminary data.</text>
</comment>
<dbReference type="GO" id="GO:0030182">
    <property type="term" value="P:neuron differentiation"/>
    <property type="evidence" value="ECO:0007669"/>
    <property type="project" value="UniProtKB-ARBA"/>
</dbReference>
<dbReference type="PANTHER" id="PTHR24416:SF580">
    <property type="entry name" value="DISCOIDIN DOMAIN RECEPTOR, ISOFORM F"/>
    <property type="match status" value="1"/>
</dbReference>
<keyword evidence="4 18" id="KW-0812">Transmembrane</keyword>
<keyword evidence="14" id="KW-0325">Glycoprotein</keyword>
<dbReference type="PANTHER" id="PTHR24416">
    <property type="entry name" value="TYROSINE-PROTEIN KINASE RECEPTOR"/>
    <property type="match status" value="1"/>
</dbReference>
<dbReference type="EMBL" id="NIVC01000745">
    <property type="protein sequence ID" value="PAA77408.1"/>
    <property type="molecule type" value="Genomic_DNA"/>
</dbReference>
<evidence type="ECO:0000256" key="18">
    <source>
        <dbReference type="SAM" id="Phobius"/>
    </source>
</evidence>
<dbReference type="FunFam" id="1.10.510.10:FF:001512">
    <property type="entry name" value="Receptor tyrosine-protein kinase erbB-2"/>
    <property type="match status" value="1"/>
</dbReference>
<feature type="region of interest" description="Disordered" evidence="17">
    <location>
        <begin position="369"/>
        <end position="454"/>
    </location>
</feature>
<evidence type="ECO:0000256" key="8">
    <source>
        <dbReference type="ARBA" id="ARBA00022840"/>
    </source>
</evidence>
<dbReference type="SUPFAM" id="SSF56112">
    <property type="entry name" value="Protein kinase-like (PK-like)"/>
    <property type="match status" value="1"/>
</dbReference>
<evidence type="ECO:0000256" key="19">
    <source>
        <dbReference type="SAM" id="SignalP"/>
    </source>
</evidence>
<dbReference type="InterPro" id="IPR000719">
    <property type="entry name" value="Prot_kinase_dom"/>
</dbReference>
<feature type="compositionally biased region" description="Basic and acidic residues" evidence="17">
    <location>
        <begin position="430"/>
        <end position="439"/>
    </location>
</feature>
<dbReference type="GO" id="GO:0050793">
    <property type="term" value="P:regulation of developmental process"/>
    <property type="evidence" value="ECO:0007669"/>
    <property type="project" value="UniProtKB-ARBA"/>
</dbReference>
<dbReference type="GO" id="GO:0005518">
    <property type="term" value="F:collagen binding"/>
    <property type="evidence" value="ECO:0007669"/>
    <property type="project" value="TreeGrafter"/>
</dbReference>
<feature type="chain" id="PRO_5013215681" description="Protein kinase domain-containing protein" evidence="19">
    <location>
        <begin position="22"/>
        <end position="1043"/>
    </location>
</feature>
<evidence type="ECO:0000256" key="3">
    <source>
        <dbReference type="ARBA" id="ARBA00022679"/>
    </source>
</evidence>
<dbReference type="GO" id="GO:0005524">
    <property type="term" value="F:ATP binding"/>
    <property type="evidence" value="ECO:0007669"/>
    <property type="project" value="UniProtKB-UniRule"/>
</dbReference>
<dbReference type="PRINTS" id="PR00109">
    <property type="entry name" value="TYRKINASE"/>
</dbReference>
<dbReference type="InterPro" id="IPR020635">
    <property type="entry name" value="Tyr_kinase_cat_dom"/>
</dbReference>
<dbReference type="PROSITE" id="PS50011">
    <property type="entry name" value="PROTEIN_KINASE_DOM"/>
    <property type="match status" value="1"/>
</dbReference>
<keyword evidence="7" id="KW-0418">Kinase</keyword>